<evidence type="ECO:0000313" key="3">
    <source>
        <dbReference type="Proteomes" id="UP000184480"/>
    </source>
</evidence>
<name>A0A1M5ICE4_9BACT</name>
<sequence length="618" mass="67870">MKKFYLALLWLVISMISQAQVGINTQSPHRLTEFDVKNIVNGTDTIPRGILIPRLRTEQRDQMVIVDVDDDNGILIYNIDEDCYNYYSRLESEWQSVCGKLGKAQFTMDCQSIQVHGQYLSNESLDGSHYIRVQVEVTKPGSYIVTAVTEPDNGYYFMASGEFLTTGFFNLILQGAGTPRNHTIAGGEGDLVKFYLDGIDSECSVRIKIEDSSVKPNYIMNCDDVVVNGVYVVNKLLDNTNTITLTLTVDASANGATYIISTNEVDGISFYGTGTLAGGTQTVVLKGSGDPTSFDRKRLIITSNSATSVATCVAFVDIAYRKMKILGIGRGGDDNFGYNLALPPTSLYPGTYGYGGRKMMNSLYNFGTESYSKIKAEGFDFINGSPVATVASPTSTQLQNYIDTERPDIIVCAYNWTPDDNSIDILIRYLENKGVVLAFIEAPDAVKRLFNRTLNITSVAAATTAARSAGSIFTFNYIVESTILNGPFGDVREKNWGEDASNTVCVTGVPIGFVDVYSNGIYRNPGSNALEGSADEITSCKFRNLNLFWCGDGGFWSRQLGAGNYNTICPLNYNANFEPLTKAYGYASSYTVYNSHFFANIMAWAIDLAQNDGYNTPR</sequence>
<dbReference type="EMBL" id="FQUC01000019">
    <property type="protein sequence ID" value="SHG25917.1"/>
    <property type="molecule type" value="Genomic_DNA"/>
</dbReference>
<feature type="signal peptide" evidence="1">
    <location>
        <begin position="1"/>
        <end position="19"/>
    </location>
</feature>
<evidence type="ECO:0000256" key="1">
    <source>
        <dbReference type="SAM" id="SignalP"/>
    </source>
</evidence>
<dbReference type="RefSeq" id="WP_139262114.1">
    <property type="nucleotide sequence ID" value="NZ_BBXL01000005.1"/>
</dbReference>
<evidence type="ECO:0000313" key="2">
    <source>
        <dbReference type="EMBL" id="SHG25917.1"/>
    </source>
</evidence>
<accession>A0A1M5ICE4</accession>
<protein>
    <submittedName>
        <fullName evidence="2">Uncharacterized protein</fullName>
    </submittedName>
</protein>
<dbReference type="AlphaFoldDB" id="A0A1M5ICE4"/>
<dbReference type="OrthoDB" id="1377352at2"/>
<reference evidence="3" key="1">
    <citation type="submission" date="2016-11" db="EMBL/GenBank/DDBJ databases">
        <authorList>
            <person name="Varghese N."/>
            <person name="Submissions S."/>
        </authorList>
    </citation>
    <scope>NUCLEOTIDE SEQUENCE [LARGE SCALE GENOMIC DNA]</scope>
    <source>
        <strain evidence="3">DSM 27370</strain>
    </source>
</reference>
<organism evidence="2 3">
    <name type="scientific">Dysgonomonas macrotermitis</name>
    <dbReference type="NCBI Taxonomy" id="1346286"/>
    <lineage>
        <taxon>Bacteria</taxon>
        <taxon>Pseudomonadati</taxon>
        <taxon>Bacteroidota</taxon>
        <taxon>Bacteroidia</taxon>
        <taxon>Bacteroidales</taxon>
        <taxon>Dysgonomonadaceae</taxon>
        <taxon>Dysgonomonas</taxon>
    </lineage>
</organism>
<keyword evidence="3" id="KW-1185">Reference proteome</keyword>
<keyword evidence="1" id="KW-0732">Signal</keyword>
<dbReference type="Proteomes" id="UP000184480">
    <property type="component" value="Unassembled WGS sequence"/>
</dbReference>
<proteinExistence type="predicted"/>
<feature type="chain" id="PRO_5012725465" evidence="1">
    <location>
        <begin position="20"/>
        <end position="618"/>
    </location>
</feature>
<dbReference type="STRING" id="1346286.SAMN05444362_11929"/>
<gene>
    <name evidence="2" type="ORF">SAMN05444362_11929</name>
</gene>